<dbReference type="InterPro" id="IPR004843">
    <property type="entry name" value="Calcineurin-like_PHP"/>
</dbReference>
<accession>A0ABR2KFK9</accession>
<evidence type="ECO:0000256" key="7">
    <source>
        <dbReference type="ARBA" id="ARBA00048336"/>
    </source>
</evidence>
<dbReference type="EC" id="3.1.3.16" evidence="8"/>
<evidence type="ECO:0000256" key="5">
    <source>
        <dbReference type="ARBA" id="ARBA00023211"/>
    </source>
</evidence>
<sequence length="415" mass="46806">MSETIDTKVQENASNIIDFYRPLFKSTVLDYEKSKTKLLIPICPANVLITLCEAAKTIFMNEPMLLKFTDECDQIAIIGDLHGHILDLFRTFGKIGMPPDRTYLFLGDIVDRGEFSTETITIILAFKVLFPKNIYVIRGNHEFREMGRQFGFYSELNTLYKGNPAVEDSFMDAFSCIPIAALIGSHVICVHGGIGPSLYSLDQLEKIERPLNDYNNDMVSALLWSDPSRFGKDFEPSTRGLGYFFGPDALAYFLEKNNLKYLVRGHECVENGIEMQLGRRMLTVFGASNYCGLSPNKSGVLLLKPSDPNFREAIFFQAINHPKRAIAVFLPSESPNGVIIRRHGSFSHLAKTPINKLPQLNDRSRMGMKKSPRPQPPIRKTSISAQGVDEKQKFMVRRIPTLPAKRMVSCPSSRH</sequence>
<comment type="catalytic activity">
    <reaction evidence="6">
        <text>O-phospho-L-seryl-[protein] + H2O = L-seryl-[protein] + phosphate</text>
        <dbReference type="Rhea" id="RHEA:20629"/>
        <dbReference type="Rhea" id="RHEA-COMP:9863"/>
        <dbReference type="Rhea" id="RHEA-COMP:11604"/>
        <dbReference type="ChEBI" id="CHEBI:15377"/>
        <dbReference type="ChEBI" id="CHEBI:29999"/>
        <dbReference type="ChEBI" id="CHEBI:43474"/>
        <dbReference type="ChEBI" id="CHEBI:83421"/>
        <dbReference type="EC" id="3.1.3.16"/>
    </reaction>
</comment>
<dbReference type="PANTHER" id="PTHR11668">
    <property type="entry name" value="SERINE/THREONINE PROTEIN PHOSPHATASE"/>
    <property type="match status" value="1"/>
</dbReference>
<keyword evidence="3 8" id="KW-0378">Hydrolase</keyword>
<dbReference type="InterPro" id="IPR006186">
    <property type="entry name" value="Ser/Thr-sp_prot-phosphatase"/>
</dbReference>
<dbReference type="Proteomes" id="UP001470230">
    <property type="component" value="Unassembled WGS sequence"/>
</dbReference>
<evidence type="ECO:0000259" key="10">
    <source>
        <dbReference type="PROSITE" id="PS00125"/>
    </source>
</evidence>
<evidence type="ECO:0000256" key="4">
    <source>
        <dbReference type="ARBA" id="ARBA00022912"/>
    </source>
</evidence>
<protein>
    <recommendedName>
        <fullName evidence="8">Serine/threonine-protein phosphatase</fullName>
        <ecNumber evidence="8">3.1.3.16</ecNumber>
    </recommendedName>
</protein>
<dbReference type="PRINTS" id="PR00114">
    <property type="entry name" value="STPHPHTASE"/>
</dbReference>
<keyword evidence="2" id="KW-0479">Metal-binding</keyword>
<evidence type="ECO:0000256" key="2">
    <source>
        <dbReference type="ARBA" id="ARBA00022723"/>
    </source>
</evidence>
<keyword evidence="4" id="KW-0904">Protein phosphatase</keyword>
<dbReference type="SMART" id="SM00156">
    <property type="entry name" value="PP2Ac"/>
    <property type="match status" value="1"/>
</dbReference>
<dbReference type="PANTHER" id="PTHR11668:SF300">
    <property type="entry name" value="SERINE_THREONINE-PROTEIN PHOSPHATASE"/>
    <property type="match status" value="1"/>
</dbReference>
<organism evidence="11 12">
    <name type="scientific">Tritrichomonas musculus</name>
    <dbReference type="NCBI Taxonomy" id="1915356"/>
    <lineage>
        <taxon>Eukaryota</taxon>
        <taxon>Metamonada</taxon>
        <taxon>Parabasalia</taxon>
        <taxon>Tritrichomonadida</taxon>
        <taxon>Tritrichomonadidae</taxon>
        <taxon>Tritrichomonas</taxon>
    </lineage>
</organism>
<proteinExistence type="inferred from homology"/>
<evidence type="ECO:0000256" key="8">
    <source>
        <dbReference type="RuleBase" id="RU004273"/>
    </source>
</evidence>
<evidence type="ECO:0000313" key="11">
    <source>
        <dbReference type="EMBL" id="KAK8889608.1"/>
    </source>
</evidence>
<dbReference type="EMBL" id="JAPFFF010000005">
    <property type="protein sequence ID" value="KAK8889608.1"/>
    <property type="molecule type" value="Genomic_DNA"/>
</dbReference>
<comment type="catalytic activity">
    <reaction evidence="7 8">
        <text>O-phospho-L-threonyl-[protein] + H2O = L-threonyl-[protein] + phosphate</text>
        <dbReference type="Rhea" id="RHEA:47004"/>
        <dbReference type="Rhea" id="RHEA-COMP:11060"/>
        <dbReference type="Rhea" id="RHEA-COMP:11605"/>
        <dbReference type="ChEBI" id="CHEBI:15377"/>
        <dbReference type="ChEBI" id="CHEBI:30013"/>
        <dbReference type="ChEBI" id="CHEBI:43474"/>
        <dbReference type="ChEBI" id="CHEBI:61977"/>
        <dbReference type="EC" id="3.1.3.16"/>
    </reaction>
</comment>
<dbReference type="Gene3D" id="3.60.21.10">
    <property type="match status" value="1"/>
</dbReference>
<feature type="region of interest" description="Disordered" evidence="9">
    <location>
        <begin position="359"/>
        <end position="387"/>
    </location>
</feature>
<keyword evidence="5" id="KW-0464">Manganese</keyword>
<dbReference type="SUPFAM" id="SSF56300">
    <property type="entry name" value="Metallo-dependent phosphatases"/>
    <property type="match status" value="1"/>
</dbReference>
<comment type="caution">
    <text evidence="11">The sequence shown here is derived from an EMBL/GenBank/DDBJ whole genome shotgun (WGS) entry which is preliminary data.</text>
</comment>
<evidence type="ECO:0000256" key="9">
    <source>
        <dbReference type="SAM" id="MobiDB-lite"/>
    </source>
</evidence>
<dbReference type="Pfam" id="PF00149">
    <property type="entry name" value="Metallophos"/>
    <property type="match status" value="1"/>
</dbReference>
<evidence type="ECO:0000256" key="1">
    <source>
        <dbReference type="ARBA" id="ARBA00001936"/>
    </source>
</evidence>
<name>A0ABR2KFK9_9EUKA</name>
<evidence type="ECO:0000256" key="6">
    <source>
        <dbReference type="ARBA" id="ARBA00047761"/>
    </source>
</evidence>
<gene>
    <name evidence="11" type="ORF">M9Y10_034359</name>
</gene>
<dbReference type="InterPro" id="IPR050341">
    <property type="entry name" value="PP1_catalytic_subunit"/>
</dbReference>
<reference evidence="11 12" key="1">
    <citation type="submission" date="2024-04" db="EMBL/GenBank/DDBJ databases">
        <title>Tritrichomonas musculus Genome.</title>
        <authorList>
            <person name="Alves-Ferreira E."/>
            <person name="Grigg M."/>
            <person name="Lorenzi H."/>
            <person name="Galac M."/>
        </authorList>
    </citation>
    <scope>NUCLEOTIDE SEQUENCE [LARGE SCALE GENOMIC DNA]</scope>
    <source>
        <strain evidence="11 12">EAF2021</strain>
    </source>
</reference>
<dbReference type="InterPro" id="IPR029052">
    <property type="entry name" value="Metallo-depent_PP-like"/>
</dbReference>
<comment type="cofactor">
    <cofactor evidence="1">
        <name>Mn(2+)</name>
        <dbReference type="ChEBI" id="CHEBI:29035"/>
    </cofactor>
</comment>
<comment type="similarity">
    <text evidence="8">Belongs to the PPP phosphatase family.</text>
</comment>
<dbReference type="PROSITE" id="PS00125">
    <property type="entry name" value="SER_THR_PHOSPHATASE"/>
    <property type="match status" value="1"/>
</dbReference>
<dbReference type="CDD" id="cd00144">
    <property type="entry name" value="MPP_PPP_family"/>
    <property type="match status" value="1"/>
</dbReference>
<keyword evidence="12" id="KW-1185">Reference proteome</keyword>
<evidence type="ECO:0000256" key="3">
    <source>
        <dbReference type="ARBA" id="ARBA00022801"/>
    </source>
</evidence>
<feature type="domain" description="Serine/threonine specific protein phosphatases" evidence="10">
    <location>
        <begin position="137"/>
        <end position="142"/>
    </location>
</feature>
<evidence type="ECO:0000313" key="12">
    <source>
        <dbReference type="Proteomes" id="UP001470230"/>
    </source>
</evidence>